<feature type="compositionally biased region" description="Low complexity" evidence="1">
    <location>
        <begin position="179"/>
        <end position="192"/>
    </location>
</feature>
<dbReference type="OrthoDB" id="7870459at2"/>
<dbReference type="AlphaFoldDB" id="A0A1Y5SAN2"/>
<organism evidence="2 3">
    <name type="scientific">Pseudoruegeria aquimaris</name>
    <dbReference type="NCBI Taxonomy" id="393663"/>
    <lineage>
        <taxon>Bacteria</taxon>
        <taxon>Pseudomonadati</taxon>
        <taxon>Pseudomonadota</taxon>
        <taxon>Alphaproteobacteria</taxon>
        <taxon>Rhodobacterales</taxon>
        <taxon>Roseobacteraceae</taxon>
        <taxon>Pseudoruegeria</taxon>
    </lineage>
</organism>
<dbReference type="EMBL" id="FWFQ01000009">
    <property type="protein sequence ID" value="SLN33763.1"/>
    <property type="molecule type" value="Genomic_DNA"/>
</dbReference>
<protein>
    <submittedName>
        <fullName evidence="2">Type IV pilus biogenesis</fullName>
    </submittedName>
</protein>
<feature type="compositionally biased region" description="Low complexity" evidence="1">
    <location>
        <begin position="695"/>
        <end position="705"/>
    </location>
</feature>
<dbReference type="RefSeq" id="WP_085868145.1">
    <property type="nucleotide sequence ID" value="NZ_FWFQ01000009.1"/>
</dbReference>
<evidence type="ECO:0000313" key="2">
    <source>
        <dbReference type="EMBL" id="SLN33763.1"/>
    </source>
</evidence>
<dbReference type="SUPFAM" id="SSF53067">
    <property type="entry name" value="Actin-like ATPase domain"/>
    <property type="match status" value="1"/>
</dbReference>
<dbReference type="Proteomes" id="UP000193409">
    <property type="component" value="Unassembled WGS sequence"/>
</dbReference>
<feature type="region of interest" description="Disordered" evidence="1">
    <location>
        <begin position="251"/>
        <end position="276"/>
    </location>
</feature>
<accession>A0A1Y5SAN2</accession>
<name>A0A1Y5SAN2_9RHOB</name>
<gene>
    <name evidence="2" type="ORF">PSA7680_01592</name>
</gene>
<proteinExistence type="predicted"/>
<feature type="region of interest" description="Disordered" evidence="1">
    <location>
        <begin position="429"/>
        <end position="451"/>
    </location>
</feature>
<feature type="region of interest" description="Disordered" evidence="1">
    <location>
        <begin position="179"/>
        <end position="230"/>
    </location>
</feature>
<evidence type="ECO:0000313" key="3">
    <source>
        <dbReference type="Proteomes" id="UP000193409"/>
    </source>
</evidence>
<evidence type="ECO:0000256" key="1">
    <source>
        <dbReference type="SAM" id="MobiDB-lite"/>
    </source>
</evidence>
<feature type="compositionally biased region" description="Low complexity" evidence="1">
    <location>
        <begin position="251"/>
        <end position="270"/>
    </location>
</feature>
<sequence length="824" mass="84480">MLPGFALNLSHTGISLLKRADGGWHVLGDASLASSRLGDDLKALRAKARRQPYAPFLCKLVIPNSEVLYTEVEAPGPTDAERLVQIRAALEGLTPYSVDELAFDWRLKGERAQVAAVAQMTLREAEGFALEHNFPPACFVAIPEAGAFDGEPFFGLPHTRPADLVVERDPEAIRILPHEPAAPSAPAAKPAPQAEPEPPTEQQDPADTKDPTPPPDAEDVPAPDTATGPSPEVQALAASLAPRFSFVAEAPADPAPEASGGDASAPQPGEEAADDAEAGVPAFVRAAESLTPAAPIATPAPAPTPAPSVTATADVALVAAQDDLAPQEAPQPLRKPDDPFPLPAFPAAGEARSGLGRKLLPIAGLAACVALLLVGVRFLNAPAAVDMLRVEAPTAAQTPADETANIDLAALPESDGAALLEPALVEGAETESAAAPAGDGSGETAGPDPVVLASLPEASAPVLLQEAPDAAAPADDAAAAPPAQEAGPETAGAPLAEAEGPRLNLLQGPGSTDSLYIASIDPQTEGSDAVALPGIDSFETDAPLAARSNPADAATQFALDENGWVVPTTEGALTPDGVRVFAGAPPRPSTPRPEGLAPVDLLAEADPLAGFRPAARPADLVENDERNRLGGRTLAQLATLRPVPRPNDALAVAAALADAQEAAEAEADAFDLPTERAVARSPLPRPRPEIETRRVAAVAPTATAPAPKPAPKPAPQAETGAEETGGRTTGQRLSRQEINSKTKTAASVAQQATLKNAMNLGKINLIGVYGSDKNRRALIRLSSGRYVKVKVGDRVDGGQVASIGSSELRYIKSGRNITLKMPKG</sequence>
<feature type="region of interest" description="Disordered" evidence="1">
    <location>
        <begin position="468"/>
        <end position="494"/>
    </location>
</feature>
<feature type="region of interest" description="Disordered" evidence="1">
    <location>
        <begin position="666"/>
        <end position="744"/>
    </location>
</feature>
<keyword evidence="3" id="KW-1185">Reference proteome</keyword>
<dbReference type="InterPro" id="IPR043129">
    <property type="entry name" value="ATPase_NBD"/>
</dbReference>
<reference evidence="2 3" key="1">
    <citation type="submission" date="2017-03" db="EMBL/GenBank/DDBJ databases">
        <authorList>
            <person name="Afonso C.L."/>
            <person name="Miller P.J."/>
            <person name="Scott M.A."/>
            <person name="Spackman E."/>
            <person name="Goraichik I."/>
            <person name="Dimitrov K.M."/>
            <person name="Suarez D.L."/>
            <person name="Swayne D.E."/>
        </authorList>
    </citation>
    <scope>NUCLEOTIDE SEQUENCE [LARGE SCALE GENOMIC DNA]</scope>
    <source>
        <strain evidence="2 3">CECT 7680</strain>
    </source>
</reference>